<dbReference type="SMART" id="SM00530">
    <property type="entry name" value="HTH_XRE"/>
    <property type="match status" value="1"/>
</dbReference>
<dbReference type="RefSeq" id="WP_012860290.1">
    <property type="nucleotide sequence ID" value="NC_013517.1"/>
</dbReference>
<dbReference type="AlphaFoldDB" id="D1AR06"/>
<dbReference type="CDD" id="cd00093">
    <property type="entry name" value="HTH_XRE"/>
    <property type="match status" value="1"/>
</dbReference>
<feature type="domain" description="HTH cro/C1-type" evidence="1">
    <location>
        <begin position="9"/>
        <end position="66"/>
    </location>
</feature>
<protein>
    <submittedName>
        <fullName evidence="2">Helix-turn-helix domain protein</fullName>
    </submittedName>
</protein>
<dbReference type="Pfam" id="PF01381">
    <property type="entry name" value="HTH_3"/>
    <property type="match status" value="1"/>
</dbReference>
<dbReference type="KEGG" id="str:Sterm_0822"/>
<evidence type="ECO:0000259" key="1">
    <source>
        <dbReference type="PROSITE" id="PS50943"/>
    </source>
</evidence>
<reference evidence="2 3" key="2">
    <citation type="journal article" date="2010" name="Stand. Genomic Sci.">
        <title>Complete genome sequence of Sebaldella termitidis type strain (NCTC 11300).</title>
        <authorList>
            <person name="Harmon-Smith M."/>
            <person name="Celia L."/>
            <person name="Chertkov O."/>
            <person name="Lapidus A."/>
            <person name="Copeland A."/>
            <person name="Glavina Del Rio T."/>
            <person name="Nolan M."/>
            <person name="Lucas S."/>
            <person name="Tice H."/>
            <person name="Cheng J.F."/>
            <person name="Han C."/>
            <person name="Detter J.C."/>
            <person name="Bruce D."/>
            <person name="Goodwin L."/>
            <person name="Pitluck S."/>
            <person name="Pati A."/>
            <person name="Liolios K."/>
            <person name="Ivanova N."/>
            <person name="Mavromatis K."/>
            <person name="Mikhailova N."/>
            <person name="Chen A."/>
            <person name="Palaniappan K."/>
            <person name="Land M."/>
            <person name="Hauser L."/>
            <person name="Chang Y.J."/>
            <person name="Jeffries C.D."/>
            <person name="Brettin T."/>
            <person name="Goker M."/>
            <person name="Beck B."/>
            <person name="Bristow J."/>
            <person name="Eisen J.A."/>
            <person name="Markowitz V."/>
            <person name="Hugenholtz P."/>
            <person name="Kyrpides N.C."/>
            <person name="Klenk H.P."/>
            <person name="Chen F."/>
        </authorList>
    </citation>
    <scope>NUCLEOTIDE SEQUENCE [LARGE SCALE GENOMIC DNA]</scope>
    <source>
        <strain evidence="3">ATCC 33386 / NCTC 11300</strain>
    </source>
</reference>
<dbReference type="SUPFAM" id="SSF47413">
    <property type="entry name" value="lambda repressor-like DNA-binding domains"/>
    <property type="match status" value="1"/>
</dbReference>
<keyword evidence="3" id="KW-1185">Reference proteome</keyword>
<dbReference type="InterPro" id="IPR001387">
    <property type="entry name" value="Cro/C1-type_HTH"/>
</dbReference>
<evidence type="ECO:0000313" key="2">
    <source>
        <dbReference type="EMBL" id="ACZ07694.1"/>
    </source>
</evidence>
<proteinExistence type="predicted"/>
<dbReference type="Proteomes" id="UP000000845">
    <property type="component" value="Chromosome"/>
</dbReference>
<dbReference type="Gene3D" id="1.10.260.40">
    <property type="entry name" value="lambda repressor-like DNA-binding domains"/>
    <property type="match status" value="1"/>
</dbReference>
<dbReference type="GO" id="GO:0003677">
    <property type="term" value="F:DNA binding"/>
    <property type="evidence" value="ECO:0007669"/>
    <property type="project" value="InterPro"/>
</dbReference>
<dbReference type="InterPro" id="IPR010982">
    <property type="entry name" value="Lambda_DNA-bd_dom_sf"/>
</dbReference>
<sequence>MGYQISHFLNEFLERIGISVTELAKKLDISQAYVSYVKNGTKTASKKFIEKLVSTYPSLEAKKEKLLEMLENDKNMEKLEKIEKKKQEVLSSVEMVSPNGKKLSKRERMQLNEVIGSANYFFNDETVDFEDKEKLILTLHELFIDAKNKNKTKK</sequence>
<evidence type="ECO:0000313" key="3">
    <source>
        <dbReference type="Proteomes" id="UP000000845"/>
    </source>
</evidence>
<name>D1AR06_SEBTE</name>
<accession>D1AR06</accession>
<organism evidence="2 3">
    <name type="scientific">Sebaldella termitidis (strain ATCC 33386 / NCTC 11300)</name>
    <dbReference type="NCBI Taxonomy" id="526218"/>
    <lineage>
        <taxon>Bacteria</taxon>
        <taxon>Fusobacteriati</taxon>
        <taxon>Fusobacteriota</taxon>
        <taxon>Fusobacteriia</taxon>
        <taxon>Fusobacteriales</taxon>
        <taxon>Leptotrichiaceae</taxon>
        <taxon>Sebaldella</taxon>
    </lineage>
</organism>
<dbReference type="EMBL" id="CP001739">
    <property type="protein sequence ID" value="ACZ07694.1"/>
    <property type="molecule type" value="Genomic_DNA"/>
</dbReference>
<dbReference type="PROSITE" id="PS50943">
    <property type="entry name" value="HTH_CROC1"/>
    <property type="match status" value="1"/>
</dbReference>
<dbReference type="STRING" id="526218.Sterm_0822"/>
<dbReference type="HOGENOM" id="CLU_1703014_0_0_0"/>
<gene>
    <name evidence="2" type="ordered locus">Sterm_0822</name>
</gene>
<reference evidence="3" key="1">
    <citation type="submission" date="2009-09" db="EMBL/GenBank/DDBJ databases">
        <title>The complete chromosome of Sebaldella termitidis ATCC 33386.</title>
        <authorList>
            <consortium name="US DOE Joint Genome Institute (JGI-PGF)"/>
            <person name="Lucas S."/>
            <person name="Copeland A."/>
            <person name="Lapidus A."/>
            <person name="Glavina del Rio T."/>
            <person name="Dalin E."/>
            <person name="Tice H."/>
            <person name="Bruce D."/>
            <person name="Goodwin L."/>
            <person name="Pitluck S."/>
            <person name="Kyrpides N."/>
            <person name="Mavromatis K."/>
            <person name="Ivanova N."/>
            <person name="Mikhailova N."/>
            <person name="Sims D."/>
            <person name="Meincke L."/>
            <person name="Brettin T."/>
            <person name="Detter J.C."/>
            <person name="Han C."/>
            <person name="Larimer F."/>
            <person name="Land M."/>
            <person name="Hauser L."/>
            <person name="Markowitz V."/>
            <person name="Cheng J.F."/>
            <person name="Hugenholtz P."/>
            <person name="Woyke T."/>
            <person name="Wu D."/>
            <person name="Eisen J.A."/>
        </authorList>
    </citation>
    <scope>NUCLEOTIDE SEQUENCE [LARGE SCALE GENOMIC DNA]</scope>
    <source>
        <strain evidence="3">ATCC 33386 / NCTC 11300</strain>
    </source>
</reference>